<dbReference type="PANTHER" id="PTHR11475">
    <property type="entry name" value="OXIDASE/PEROXIDASE"/>
    <property type="match status" value="1"/>
</dbReference>
<dbReference type="InterPro" id="IPR001073">
    <property type="entry name" value="C1q_dom"/>
</dbReference>
<keyword evidence="3" id="KW-1185">Reference proteome</keyword>
<dbReference type="Gene3D" id="2.60.120.40">
    <property type="match status" value="1"/>
</dbReference>
<dbReference type="Pfam" id="PF00386">
    <property type="entry name" value="C1q"/>
    <property type="match status" value="1"/>
</dbReference>
<comment type="caution">
    <text evidence="2">The sequence shown here is derived from an EMBL/GenBank/DDBJ whole genome shotgun (WGS) entry which is preliminary data.</text>
</comment>
<dbReference type="InterPro" id="IPR037120">
    <property type="entry name" value="Haem_peroxidase_sf_animal"/>
</dbReference>
<accession>A0ABV0Q0M0</accession>
<dbReference type="PRINTS" id="PR00007">
    <property type="entry name" value="COMPLEMNTC1Q"/>
</dbReference>
<protein>
    <recommendedName>
        <fullName evidence="1">C1q domain-containing protein</fullName>
    </recommendedName>
</protein>
<dbReference type="InterPro" id="IPR010255">
    <property type="entry name" value="Haem_peroxidase_sf"/>
</dbReference>
<dbReference type="SUPFAM" id="SSF48113">
    <property type="entry name" value="Heme-dependent peroxidases"/>
    <property type="match status" value="2"/>
</dbReference>
<proteinExistence type="predicted"/>
<dbReference type="InterPro" id="IPR008983">
    <property type="entry name" value="Tumour_necrosis_fac-like_dom"/>
</dbReference>
<gene>
    <name evidence="2" type="ORF">GOODEAATRI_024180</name>
</gene>
<organism evidence="2 3">
    <name type="scientific">Goodea atripinnis</name>
    <dbReference type="NCBI Taxonomy" id="208336"/>
    <lineage>
        <taxon>Eukaryota</taxon>
        <taxon>Metazoa</taxon>
        <taxon>Chordata</taxon>
        <taxon>Craniata</taxon>
        <taxon>Vertebrata</taxon>
        <taxon>Euteleostomi</taxon>
        <taxon>Actinopterygii</taxon>
        <taxon>Neopterygii</taxon>
        <taxon>Teleostei</taxon>
        <taxon>Neoteleostei</taxon>
        <taxon>Acanthomorphata</taxon>
        <taxon>Ovalentaria</taxon>
        <taxon>Atherinomorphae</taxon>
        <taxon>Cyprinodontiformes</taxon>
        <taxon>Goodeidae</taxon>
        <taxon>Goodea</taxon>
    </lineage>
</organism>
<dbReference type="Proteomes" id="UP001476798">
    <property type="component" value="Unassembled WGS sequence"/>
</dbReference>
<dbReference type="PROSITE" id="PS50292">
    <property type="entry name" value="PEROXIDASE_3"/>
    <property type="match status" value="1"/>
</dbReference>
<dbReference type="PANTHER" id="PTHR11475:SF63">
    <property type="entry name" value="EOSINOPHIL PEROXIDASE"/>
    <property type="match status" value="1"/>
</dbReference>
<reference evidence="2 3" key="1">
    <citation type="submission" date="2021-06" db="EMBL/GenBank/DDBJ databases">
        <authorList>
            <person name="Palmer J.M."/>
        </authorList>
    </citation>
    <scope>NUCLEOTIDE SEQUENCE [LARGE SCALE GENOMIC DNA]</scope>
    <source>
        <strain evidence="2 3">GA_2019</strain>
        <tissue evidence="2">Muscle</tissue>
    </source>
</reference>
<dbReference type="SUPFAM" id="SSF49842">
    <property type="entry name" value="TNF-like"/>
    <property type="match status" value="1"/>
</dbReference>
<dbReference type="PROSITE" id="PS50871">
    <property type="entry name" value="C1Q"/>
    <property type="match status" value="1"/>
</dbReference>
<dbReference type="Gene3D" id="1.10.640.10">
    <property type="entry name" value="Haem peroxidase domain superfamily, animal type"/>
    <property type="match status" value="2"/>
</dbReference>
<dbReference type="EMBL" id="JAHRIO010092629">
    <property type="protein sequence ID" value="MEQ2189319.1"/>
    <property type="molecule type" value="Genomic_DNA"/>
</dbReference>
<evidence type="ECO:0000313" key="2">
    <source>
        <dbReference type="EMBL" id="MEQ2189319.1"/>
    </source>
</evidence>
<name>A0ABV0Q0M0_9TELE</name>
<dbReference type="SMART" id="SM00110">
    <property type="entry name" value="C1Q"/>
    <property type="match status" value="1"/>
</dbReference>
<feature type="domain" description="C1q" evidence="1">
    <location>
        <begin position="347"/>
        <end position="474"/>
    </location>
</feature>
<dbReference type="InterPro" id="IPR019791">
    <property type="entry name" value="Haem_peroxidase_animal"/>
</dbReference>
<evidence type="ECO:0000259" key="1">
    <source>
        <dbReference type="PROSITE" id="PS50871"/>
    </source>
</evidence>
<dbReference type="PRINTS" id="PR00457">
    <property type="entry name" value="ANPEROXIDASE"/>
</dbReference>
<evidence type="ECO:0000313" key="3">
    <source>
        <dbReference type="Proteomes" id="UP001476798"/>
    </source>
</evidence>
<sequence length="474" mass="53077">MHRIWIEVKRNASPADVLRLLKQPSGPSREAVRAADYMDNTLHLIKRALAKRQKRSINATACGSGETGHIFGASTIRQQLNTLSSFIDAGQVYGSDNSLVRLLRNLSTDAGLLRVNEMHKDNGRDLLPFTMGPNMCATRRRITNDTSAEEVQCFLTGDSRANENPGLASLHTLMMREHNRLAHALASLNPQWDGEKLYQEARKIMGGYFQVITYRDWLPHIVGPEAISRQLSTYPGYNKSIDPSIANVFAAAAYRFGHLMVQPFSFRLDENYEEHPQFWWENDGVFTDAQRLAIKDTSLARIICDNTGITEVPLKPFQYRPRGSGYTQCNDIPPFDLSPWREGGPPGTAENVAFSVRLGDNSPKSGTPIPFNDVIYNGQNSYDPETGFFTCKHPGVYEFEFHCNIYESAASLDLLRDGHLVLHSFTTRQSGYITASGSIFIKLKEGDRVWLVANSGGNGLTRDSYFSGHLLFTE</sequence>
<dbReference type="Pfam" id="PF03098">
    <property type="entry name" value="An_peroxidase"/>
    <property type="match status" value="2"/>
</dbReference>